<evidence type="ECO:0008006" key="4">
    <source>
        <dbReference type="Google" id="ProtNLM"/>
    </source>
</evidence>
<dbReference type="PANTHER" id="PTHR38622:SF3">
    <property type="entry name" value="SERPENTINE RECEPTOR, CLASS T"/>
    <property type="match status" value="1"/>
</dbReference>
<protein>
    <recommendedName>
        <fullName evidence="4">Serpentine receptor class gamma</fullName>
    </recommendedName>
</protein>
<feature type="transmembrane region" description="Helical" evidence="1">
    <location>
        <begin position="60"/>
        <end position="80"/>
    </location>
</feature>
<comment type="caution">
    <text evidence="2">The sequence shown here is derived from an EMBL/GenBank/DDBJ whole genome shotgun (WGS) entry which is preliminary data.</text>
</comment>
<feature type="transmembrane region" description="Helical" evidence="1">
    <location>
        <begin position="138"/>
        <end position="156"/>
    </location>
</feature>
<dbReference type="Proteomes" id="UP000494206">
    <property type="component" value="Unassembled WGS sequence"/>
</dbReference>
<keyword evidence="1" id="KW-0812">Transmembrane</keyword>
<accession>A0A8S1EZC0</accession>
<evidence type="ECO:0000313" key="2">
    <source>
        <dbReference type="EMBL" id="CAB3404879.1"/>
    </source>
</evidence>
<keyword evidence="1" id="KW-1133">Transmembrane helix</keyword>
<organism evidence="2 3">
    <name type="scientific">Caenorhabditis bovis</name>
    <dbReference type="NCBI Taxonomy" id="2654633"/>
    <lineage>
        <taxon>Eukaryota</taxon>
        <taxon>Metazoa</taxon>
        <taxon>Ecdysozoa</taxon>
        <taxon>Nematoda</taxon>
        <taxon>Chromadorea</taxon>
        <taxon>Rhabditida</taxon>
        <taxon>Rhabditina</taxon>
        <taxon>Rhabditomorpha</taxon>
        <taxon>Rhabditoidea</taxon>
        <taxon>Rhabditidae</taxon>
        <taxon>Peloderinae</taxon>
        <taxon>Caenorhabditis</taxon>
    </lineage>
</organism>
<sequence>MQFSESNLFYSVVAKNETVPENWTNFPHTFFVVFTAITLYYIVVLLNILKNFITSPFFRIFFVTGVFDILQCIGVIFLGVNGHVTLGPKWFFAAYFSSFASCFCLFTNLIGNGLMIINRFSATFIGYQKYWSKHRVNAYMWILFTLCFIASVPALFRHKIYEANGDSWKVVTTTRQATVVNSSKFLTLARTNNESLVVITIVHLVLDYWILQYELNDLFNMNIAWVTVFDDLIVFYSAFLTLTTCNAFSVMLTSKTFRSTLFETIYSPLTFRRSSPNHDNKVNPISVAISQN</sequence>
<dbReference type="AlphaFoldDB" id="A0A8S1EZC0"/>
<feature type="transmembrane region" description="Helical" evidence="1">
    <location>
        <begin position="29"/>
        <end position="48"/>
    </location>
</feature>
<name>A0A8S1EZC0_9PELO</name>
<dbReference type="OrthoDB" id="5804586at2759"/>
<dbReference type="PANTHER" id="PTHR38622">
    <property type="entry name" value="PROTEIN CBG07046"/>
    <property type="match status" value="1"/>
</dbReference>
<dbReference type="EMBL" id="CADEPM010000004">
    <property type="protein sequence ID" value="CAB3404879.1"/>
    <property type="molecule type" value="Genomic_DNA"/>
</dbReference>
<keyword evidence="3" id="KW-1185">Reference proteome</keyword>
<evidence type="ECO:0000313" key="3">
    <source>
        <dbReference type="Proteomes" id="UP000494206"/>
    </source>
</evidence>
<proteinExistence type="predicted"/>
<keyword evidence="1" id="KW-0472">Membrane</keyword>
<gene>
    <name evidence="2" type="ORF">CBOVIS_LOCUS7143</name>
</gene>
<feature type="transmembrane region" description="Helical" evidence="1">
    <location>
        <begin position="92"/>
        <end position="117"/>
    </location>
</feature>
<reference evidence="2 3" key="1">
    <citation type="submission" date="2020-04" db="EMBL/GenBank/DDBJ databases">
        <authorList>
            <person name="Laetsch R D."/>
            <person name="Stevens L."/>
            <person name="Kumar S."/>
            <person name="Blaxter L. M."/>
        </authorList>
    </citation>
    <scope>NUCLEOTIDE SEQUENCE [LARGE SCALE GENOMIC DNA]</scope>
</reference>
<evidence type="ECO:0000256" key="1">
    <source>
        <dbReference type="SAM" id="Phobius"/>
    </source>
</evidence>